<reference evidence="2" key="1">
    <citation type="journal article" date="2022" name="Front. Microbiol.">
        <title>New perspectives on an old grouping: The genomic and phenotypic variability of Oxalobacter formigenes and the implications for calcium oxalate stone prevention.</title>
        <authorList>
            <person name="Chmiel J.A."/>
            <person name="Carr C."/>
            <person name="Stuivenberg G.A."/>
            <person name="Venema R."/>
            <person name="Chanyi R.M."/>
            <person name="Al K.F."/>
            <person name="Giguere D."/>
            <person name="Say H."/>
            <person name="Akouris P.P."/>
            <person name="Dominguez Romero S.A."/>
            <person name="Kwong A."/>
            <person name="Tai V."/>
            <person name="Koval S.F."/>
            <person name="Razvi H."/>
            <person name="Bjazevic J."/>
            <person name="Burton J.P."/>
        </authorList>
    </citation>
    <scope>NUCLEOTIDE SEQUENCE</scope>
    <source>
        <strain evidence="2">HOxNP-1</strain>
    </source>
</reference>
<reference evidence="1" key="2">
    <citation type="journal article" date="2022" name="Front. Microbiol.">
        <title>New perspectives on an old grouping: The genomic and phenotypic variability of Oxalobacter formigenes and the implications for calcium oxalate stone prevention.</title>
        <authorList>
            <person name="Chmiel J.A."/>
            <person name="Carr C."/>
            <person name="Stuivenberg G.A."/>
            <person name="Venema R."/>
            <person name="Chanyi R.M."/>
            <person name="Al K.F."/>
            <person name="Giguere D."/>
            <person name="Say H."/>
            <person name="Akouris P.P."/>
            <person name="Dominguez Romero S.A."/>
            <person name="Kwong A."/>
            <person name="Tai V."/>
            <person name="Koval S.F."/>
            <person name="Razvi H."/>
            <person name="Bjazevic J."/>
            <person name="Burton J.P."/>
        </authorList>
    </citation>
    <scope>NUCLEOTIDE SEQUENCE</scope>
    <source>
        <strain evidence="1">OxK</strain>
    </source>
</reference>
<dbReference type="RefSeq" id="WP_269263764.1">
    <property type="nucleotide sequence ID" value="NZ_CP098248.1"/>
</dbReference>
<gene>
    <name evidence="2" type="ORF">NB645_05385</name>
    <name evidence="1" type="ORF">NB646_06600</name>
</gene>
<dbReference type="AlphaFoldDB" id="A0A9E9NY83"/>
<evidence type="ECO:0000313" key="3">
    <source>
        <dbReference type="Proteomes" id="UP001164794"/>
    </source>
</evidence>
<keyword evidence="3" id="KW-1185">Reference proteome</keyword>
<sequence>MMRSQSRTEKIPVTVLLHRFRFADMEPSGRLAGTGFIHDIAATYTTTPG</sequence>
<dbReference type="Proteomes" id="UP001164794">
    <property type="component" value="Chromosome"/>
</dbReference>
<organism evidence="1">
    <name type="scientific">Oxalobacter aliiformigenes</name>
    <dbReference type="NCBI Taxonomy" id="2946593"/>
    <lineage>
        <taxon>Bacteria</taxon>
        <taxon>Pseudomonadati</taxon>
        <taxon>Pseudomonadota</taxon>
        <taxon>Betaproteobacteria</taxon>
        <taxon>Burkholderiales</taxon>
        <taxon>Oxalobacteraceae</taxon>
        <taxon>Oxalobacter</taxon>
    </lineage>
</organism>
<evidence type="ECO:0000313" key="2">
    <source>
        <dbReference type="EMBL" id="WAV96286.1"/>
    </source>
</evidence>
<dbReference type="EMBL" id="CP098248">
    <property type="protein sequence ID" value="WAV96286.1"/>
    <property type="molecule type" value="Genomic_DNA"/>
</dbReference>
<accession>A0A9E9NY83</accession>
<name>A0A9E9NY83_9BURK</name>
<proteinExistence type="predicted"/>
<evidence type="ECO:0000313" key="1">
    <source>
        <dbReference type="EMBL" id="WAV90537.1"/>
    </source>
</evidence>
<dbReference type="Proteomes" id="UP001164819">
    <property type="component" value="Chromosome"/>
</dbReference>
<protein>
    <submittedName>
        <fullName evidence="1">Uncharacterized protein</fullName>
    </submittedName>
</protein>
<dbReference type="EMBL" id="CP098251">
    <property type="protein sequence ID" value="WAV90537.1"/>
    <property type="molecule type" value="Genomic_DNA"/>
</dbReference>